<reference evidence="1" key="3">
    <citation type="submission" date="2023-05" db="EMBL/GenBank/DDBJ databases">
        <authorList>
            <person name="Smith C.H."/>
        </authorList>
    </citation>
    <scope>NUCLEOTIDE SEQUENCE</scope>
    <source>
        <strain evidence="1">CHS0354</strain>
        <tissue evidence="1">Mantle</tissue>
    </source>
</reference>
<proteinExistence type="predicted"/>
<name>A0AAE0T559_9BIVA</name>
<evidence type="ECO:0000313" key="1">
    <source>
        <dbReference type="EMBL" id="KAK3603951.1"/>
    </source>
</evidence>
<gene>
    <name evidence="1" type="ORF">CHS0354_036789</name>
</gene>
<sequence length="69" mass="8054">MDTEHQILLETSKKATHESCKPIHQILMEASKPLMNRGHRASYTHGDVKATHESWTPSIRYSWRRQSHS</sequence>
<reference evidence="1" key="2">
    <citation type="journal article" date="2021" name="Genome Biol. Evol.">
        <title>Developing a high-quality reference genome for a parasitic bivalve with doubly uniparental inheritance (Bivalvia: Unionida).</title>
        <authorList>
            <person name="Smith C.H."/>
        </authorList>
    </citation>
    <scope>NUCLEOTIDE SEQUENCE</scope>
    <source>
        <strain evidence="1">CHS0354</strain>
        <tissue evidence="1">Mantle</tissue>
    </source>
</reference>
<reference evidence="1" key="1">
    <citation type="journal article" date="2021" name="Genome Biol. Evol.">
        <title>A High-Quality Reference Genome for a Parasitic Bivalve with Doubly Uniparental Inheritance (Bivalvia: Unionida).</title>
        <authorList>
            <person name="Smith C.H."/>
        </authorList>
    </citation>
    <scope>NUCLEOTIDE SEQUENCE</scope>
    <source>
        <strain evidence="1">CHS0354</strain>
    </source>
</reference>
<dbReference type="EMBL" id="JAEAOA010002155">
    <property type="protein sequence ID" value="KAK3603951.1"/>
    <property type="molecule type" value="Genomic_DNA"/>
</dbReference>
<accession>A0AAE0T559</accession>
<protein>
    <submittedName>
        <fullName evidence="1">Uncharacterized protein</fullName>
    </submittedName>
</protein>
<dbReference type="Proteomes" id="UP001195483">
    <property type="component" value="Unassembled WGS sequence"/>
</dbReference>
<organism evidence="1 2">
    <name type="scientific">Potamilus streckersoni</name>
    <dbReference type="NCBI Taxonomy" id="2493646"/>
    <lineage>
        <taxon>Eukaryota</taxon>
        <taxon>Metazoa</taxon>
        <taxon>Spiralia</taxon>
        <taxon>Lophotrochozoa</taxon>
        <taxon>Mollusca</taxon>
        <taxon>Bivalvia</taxon>
        <taxon>Autobranchia</taxon>
        <taxon>Heteroconchia</taxon>
        <taxon>Palaeoheterodonta</taxon>
        <taxon>Unionida</taxon>
        <taxon>Unionoidea</taxon>
        <taxon>Unionidae</taxon>
        <taxon>Ambleminae</taxon>
        <taxon>Lampsilini</taxon>
        <taxon>Potamilus</taxon>
    </lineage>
</organism>
<dbReference type="AlphaFoldDB" id="A0AAE0T559"/>
<keyword evidence="2" id="KW-1185">Reference proteome</keyword>
<evidence type="ECO:0000313" key="2">
    <source>
        <dbReference type="Proteomes" id="UP001195483"/>
    </source>
</evidence>
<comment type="caution">
    <text evidence="1">The sequence shown here is derived from an EMBL/GenBank/DDBJ whole genome shotgun (WGS) entry which is preliminary data.</text>
</comment>